<dbReference type="OrthoDB" id="6617942at2759"/>
<evidence type="ECO:0000313" key="2">
    <source>
        <dbReference type="Proteomes" id="UP000499080"/>
    </source>
</evidence>
<dbReference type="EMBL" id="BGPR01002275">
    <property type="protein sequence ID" value="GBM70805.1"/>
    <property type="molecule type" value="Genomic_DNA"/>
</dbReference>
<dbReference type="AlphaFoldDB" id="A0A4Y2HZX9"/>
<reference evidence="1 2" key="1">
    <citation type="journal article" date="2019" name="Sci. Rep.">
        <title>Orb-weaving spider Araneus ventricosus genome elucidates the spidroin gene catalogue.</title>
        <authorList>
            <person name="Kono N."/>
            <person name="Nakamura H."/>
            <person name="Ohtoshi R."/>
            <person name="Moran D.A.P."/>
            <person name="Shinohara A."/>
            <person name="Yoshida Y."/>
            <person name="Fujiwara M."/>
            <person name="Mori M."/>
            <person name="Tomita M."/>
            <person name="Arakawa K."/>
        </authorList>
    </citation>
    <scope>NUCLEOTIDE SEQUENCE [LARGE SCALE GENOMIC DNA]</scope>
</reference>
<gene>
    <name evidence="1" type="ORF">AVEN_142094_1</name>
</gene>
<comment type="caution">
    <text evidence="1">The sequence shown here is derived from an EMBL/GenBank/DDBJ whole genome shotgun (WGS) entry which is preliminary data.</text>
</comment>
<proteinExistence type="predicted"/>
<organism evidence="1 2">
    <name type="scientific">Araneus ventricosus</name>
    <name type="common">Orbweaver spider</name>
    <name type="synonym">Epeira ventricosa</name>
    <dbReference type="NCBI Taxonomy" id="182803"/>
    <lineage>
        <taxon>Eukaryota</taxon>
        <taxon>Metazoa</taxon>
        <taxon>Ecdysozoa</taxon>
        <taxon>Arthropoda</taxon>
        <taxon>Chelicerata</taxon>
        <taxon>Arachnida</taxon>
        <taxon>Araneae</taxon>
        <taxon>Araneomorphae</taxon>
        <taxon>Entelegynae</taxon>
        <taxon>Araneoidea</taxon>
        <taxon>Araneidae</taxon>
        <taxon>Araneus</taxon>
    </lineage>
</organism>
<protein>
    <submittedName>
        <fullName evidence="1">Uncharacterized protein</fullName>
    </submittedName>
</protein>
<name>A0A4Y2HZX9_ARAVE</name>
<dbReference type="Proteomes" id="UP000499080">
    <property type="component" value="Unassembled WGS sequence"/>
</dbReference>
<accession>A0A4Y2HZX9</accession>
<dbReference type="PANTHER" id="PTHR46409:SF1">
    <property type="entry name" value="HTH PSQ-TYPE DOMAIN-CONTAINING PROTEIN"/>
    <property type="match status" value="1"/>
</dbReference>
<keyword evidence="2" id="KW-1185">Reference proteome</keyword>
<evidence type="ECO:0000313" key="1">
    <source>
        <dbReference type="EMBL" id="GBM70805.1"/>
    </source>
</evidence>
<dbReference type="PANTHER" id="PTHR46409">
    <property type="entry name" value="HTH PSQ-TYPE DOMAIN-CONTAINING PROTEIN"/>
    <property type="match status" value="1"/>
</dbReference>
<sequence>MELLELNSMSSSSYTDTDVITLEYQSQNRLDFPTLARECDLYGISDRAAASIASAVLQDIGIVHEGETLHVDRLPLCHLLNSLDGATTGPTEFCGPIGKAIKTCEELPVAPFSSISVENIPDNIDRMVLSNDQQYLYDICLAISRVECYFDLALKKPGSVAHSRWLTTAGRILRLNVATEKPSDNLIILATFIMKVYAPVWFHVKTKPAITEGARHIWRLISFSRYLESNLRNIVDTVIQRNCFFCHPENLLLSMLTDKRENVKSLEPRKLFCARNVNRGSSQVRIFQVPKLDFNEKDYFALINWQRVGRFEPPLLMNVPFKEIVAMVKVRKTEEWSKYPCHAQAVERCIRLVSESVYGEEKRHGFILNRIQSRSLIKYYNTKKDYNL</sequence>